<evidence type="ECO:0008006" key="3">
    <source>
        <dbReference type="Google" id="ProtNLM"/>
    </source>
</evidence>
<dbReference type="Proteomes" id="UP000177515">
    <property type="component" value="Chromosome 2"/>
</dbReference>
<dbReference type="RefSeq" id="WP_071073194.1">
    <property type="nucleotide sequence ID" value="NZ_CP017755.1"/>
</dbReference>
<dbReference type="Gene3D" id="1.25.10.10">
    <property type="entry name" value="Leucine-rich Repeat Variant"/>
    <property type="match status" value="1"/>
</dbReference>
<name>A0ABN4TYU0_9BURK</name>
<sequence length="225" mass="24012">MTHHHLPTSHHALATALEHADASRRLAAALGAGTAPDPGQITLLVERCGVEPDFFVRDMLTWALTRHARDLTLPLLRDALRSPVAQARSQALHTLSKIGDPTAWPSITTGHLHDPDPEVARTAWRTAAGLVPSGQRAALAHELVLELGRGDKDLKRSLSRALLRLGDDAVAPLDAAAARHRDPAARVHACASLRLIADPEGAFVLDPADAWRARTPLLSAGEAAN</sequence>
<keyword evidence="2" id="KW-1185">Reference proteome</keyword>
<proteinExistence type="predicted"/>
<dbReference type="Pfam" id="PF13646">
    <property type="entry name" value="HEAT_2"/>
    <property type="match status" value="1"/>
</dbReference>
<evidence type="ECO:0000313" key="1">
    <source>
        <dbReference type="EMBL" id="AOZ10688.1"/>
    </source>
</evidence>
<reference evidence="1 2" key="1">
    <citation type="submission" date="2016-10" db="EMBL/GenBank/DDBJ databases">
        <title>Complete genome sequences of three Cupriavidus strains isolated from various Malaysian environments.</title>
        <authorList>
            <person name="Abdullah A.A.-A."/>
            <person name="Shafie N.A.H."/>
            <person name="Lau N.S."/>
        </authorList>
    </citation>
    <scope>NUCLEOTIDE SEQUENCE [LARGE SCALE GENOMIC DNA]</scope>
    <source>
        <strain evidence="1 2">USMAA1020</strain>
    </source>
</reference>
<dbReference type="InterPro" id="IPR011989">
    <property type="entry name" value="ARM-like"/>
</dbReference>
<gene>
    <name evidence="1" type="ORF">BKK80_22010</name>
</gene>
<organism evidence="1 2">
    <name type="scientific">Cupriavidus malaysiensis</name>
    <dbReference type="NCBI Taxonomy" id="367825"/>
    <lineage>
        <taxon>Bacteria</taxon>
        <taxon>Pseudomonadati</taxon>
        <taxon>Pseudomonadota</taxon>
        <taxon>Betaproteobacteria</taxon>
        <taxon>Burkholderiales</taxon>
        <taxon>Burkholderiaceae</taxon>
        <taxon>Cupriavidus</taxon>
    </lineage>
</organism>
<dbReference type="SUPFAM" id="SSF48371">
    <property type="entry name" value="ARM repeat"/>
    <property type="match status" value="1"/>
</dbReference>
<protein>
    <recommendedName>
        <fullName evidence="3">HEAT repeat domain-containing protein</fullName>
    </recommendedName>
</protein>
<accession>A0ABN4TYU0</accession>
<dbReference type="EMBL" id="CP017755">
    <property type="protein sequence ID" value="AOZ10688.1"/>
    <property type="molecule type" value="Genomic_DNA"/>
</dbReference>
<dbReference type="InterPro" id="IPR016024">
    <property type="entry name" value="ARM-type_fold"/>
</dbReference>
<evidence type="ECO:0000313" key="2">
    <source>
        <dbReference type="Proteomes" id="UP000177515"/>
    </source>
</evidence>